<dbReference type="PANTHER" id="PTHR43179">
    <property type="entry name" value="RHAMNOSYLTRANSFERASE WBBL"/>
    <property type="match status" value="1"/>
</dbReference>
<dbReference type="InterPro" id="IPR001173">
    <property type="entry name" value="Glyco_trans_2-like"/>
</dbReference>
<dbReference type="Proteomes" id="UP000319342">
    <property type="component" value="Chromosome"/>
</dbReference>
<dbReference type="GO" id="GO:0016757">
    <property type="term" value="F:glycosyltransferase activity"/>
    <property type="evidence" value="ECO:0007669"/>
    <property type="project" value="UniProtKB-KW"/>
</dbReference>
<comment type="similarity">
    <text evidence="1">Belongs to the glycosyltransferase 2 family.</text>
</comment>
<name>A0A518CYN7_9BACT</name>
<dbReference type="SUPFAM" id="SSF102588">
    <property type="entry name" value="LmbE-like"/>
    <property type="match status" value="1"/>
</dbReference>
<protein>
    <submittedName>
        <fullName evidence="5">Putative glycosyl transferase</fullName>
    </submittedName>
</protein>
<dbReference type="AlphaFoldDB" id="A0A518CYN7"/>
<dbReference type="EMBL" id="CP036290">
    <property type="protein sequence ID" value="QDU84302.1"/>
    <property type="molecule type" value="Genomic_DNA"/>
</dbReference>
<keyword evidence="6" id="KW-1185">Reference proteome</keyword>
<gene>
    <name evidence="5" type="ORF">Pla163_14090</name>
</gene>
<evidence type="ECO:0000256" key="1">
    <source>
        <dbReference type="ARBA" id="ARBA00006739"/>
    </source>
</evidence>
<dbReference type="Pfam" id="PF02585">
    <property type="entry name" value="PIG-L"/>
    <property type="match status" value="1"/>
</dbReference>
<evidence type="ECO:0000256" key="2">
    <source>
        <dbReference type="ARBA" id="ARBA00022676"/>
    </source>
</evidence>
<evidence type="ECO:0000256" key="3">
    <source>
        <dbReference type="ARBA" id="ARBA00022679"/>
    </source>
</evidence>
<organism evidence="5 6">
    <name type="scientific">Rohdeia mirabilis</name>
    <dbReference type="NCBI Taxonomy" id="2528008"/>
    <lineage>
        <taxon>Bacteria</taxon>
        <taxon>Pseudomonadati</taxon>
        <taxon>Planctomycetota</taxon>
        <taxon>Planctomycetia</taxon>
        <taxon>Planctomycetia incertae sedis</taxon>
        <taxon>Rohdeia</taxon>
    </lineage>
</organism>
<feature type="domain" description="Glycosyltransferase 2-like" evidence="4">
    <location>
        <begin position="318"/>
        <end position="445"/>
    </location>
</feature>
<dbReference type="InterPro" id="IPR003737">
    <property type="entry name" value="GlcNAc_PI_deacetylase-related"/>
</dbReference>
<dbReference type="SUPFAM" id="SSF53448">
    <property type="entry name" value="Nucleotide-diphospho-sugar transferases"/>
    <property type="match status" value="1"/>
</dbReference>
<keyword evidence="3 5" id="KW-0808">Transferase</keyword>
<dbReference type="Gene3D" id="3.90.550.10">
    <property type="entry name" value="Spore Coat Polysaccharide Biosynthesis Protein SpsA, Chain A"/>
    <property type="match status" value="1"/>
</dbReference>
<evidence type="ECO:0000313" key="5">
    <source>
        <dbReference type="EMBL" id="QDU84302.1"/>
    </source>
</evidence>
<evidence type="ECO:0000259" key="4">
    <source>
        <dbReference type="Pfam" id="PF00535"/>
    </source>
</evidence>
<accession>A0A518CYN7</accession>
<dbReference type="InterPro" id="IPR029044">
    <property type="entry name" value="Nucleotide-diphossugar_trans"/>
</dbReference>
<dbReference type="Gene3D" id="3.40.50.10320">
    <property type="entry name" value="LmbE-like"/>
    <property type="match status" value="1"/>
</dbReference>
<sequence length="618" mass="66787">MSAEERAAGKAAVPDPRLAPAARVATEHAAKGAAAGVAPNRFAHLFPPLADPGALPRRVLVIAPHADDEVLGCGGMLAFHTQRGDSVRVVVLTDGALGDRDGLAGDDADALGRTRQEESVAAGRILGVSDHRFCGLEDGGLGTLADLSSRIADEIADFDPDLVYGPSPHEFHTDHRATAAALITAAAADTRTRTYHLFGVNTYAHATVLYDTTAFWTRKSEALAAFASQMAYHDLVEKCGAFDRSRTVNVPDDAVQKAEGYVSLPSERMAAYGRAVATLVREVADAALIGGEGAREPAATRRADARRAAELGVPRTTAVISTWNKVLDVVANVESLLDQTLAFAEIVVVDNCSSDGTAELLAERFPEVRVIRTPHDKYGACETFNIGFASVTTPWLAILDDDVVLPPDWLEKASVRLLAEPDTTALLSSKVVEPGMPASYTNSERVNTERYMSTFRGCGSLAKVAPLRAAGWYDERLFIYGNERDLTCRLLADGYRVLQYPGVVTYHSTPFGLQMGKRSLYYHARNAWLTQLKYAPFADLVKLPWLVLTKVLLRSETKETGGEVTDAVGTIGIGSSIKNTKGAWRVLAKAAWSILLNVPYCLRHRRPVHAPDFRLPIE</sequence>
<evidence type="ECO:0000313" key="6">
    <source>
        <dbReference type="Proteomes" id="UP000319342"/>
    </source>
</evidence>
<dbReference type="OrthoDB" id="9815144at2"/>
<dbReference type="Pfam" id="PF00535">
    <property type="entry name" value="Glycos_transf_2"/>
    <property type="match status" value="1"/>
</dbReference>
<keyword evidence="2" id="KW-0328">Glycosyltransferase</keyword>
<dbReference type="PANTHER" id="PTHR43179:SF12">
    <property type="entry name" value="GALACTOFURANOSYLTRANSFERASE GLFT2"/>
    <property type="match status" value="1"/>
</dbReference>
<reference evidence="5 6" key="1">
    <citation type="submission" date="2019-02" db="EMBL/GenBank/DDBJ databases">
        <title>Deep-cultivation of Planctomycetes and their phenomic and genomic characterization uncovers novel biology.</title>
        <authorList>
            <person name="Wiegand S."/>
            <person name="Jogler M."/>
            <person name="Boedeker C."/>
            <person name="Pinto D."/>
            <person name="Vollmers J."/>
            <person name="Rivas-Marin E."/>
            <person name="Kohn T."/>
            <person name="Peeters S.H."/>
            <person name="Heuer A."/>
            <person name="Rast P."/>
            <person name="Oberbeckmann S."/>
            <person name="Bunk B."/>
            <person name="Jeske O."/>
            <person name="Meyerdierks A."/>
            <person name="Storesund J.E."/>
            <person name="Kallscheuer N."/>
            <person name="Luecker S."/>
            <person name="Lage O.M."/>
            <person name="Pohl T."/>
            <person name="Merkel B.J."/>
            <person name="Hornburger P."/>
            <person name="Mueller R.-W."/>
            <person name="Bruemmer F."/>
            <person name="Labrenz M."/>
            <person name="Spormann A.M."/>
            <person name="Op den Camp H."/>
            <person name="Overmann J."/>
            <person name="Amann R."/>
            <person name="Jetten M.S.M."/>
            <person name="Mascher T."/>
            <person name="Medema M.H."/>
            <person name="Devos D.P."/>
            <person name="Kaster A.-K."/>
            <person name="Ovreas L."/>
            <person name="Rohde M."/>
            <person name="Galperin M.Y."/>
            <person name="Jogler C."/>
        </authorList>
    </citation>
    <scope>NUCLEOTIDE SEQUENCE [LARGE SCALE GENOMIC DNA]</scope>
    <source>
        <strain evidence="5 6">Pla163</strain>
    </source>
</reference>
<proteinExistence type="inferred from homology"/>
<dbReference type="InterPro" id="IPR024078">
    <property type="entry name" value="LmbE-like_dom_sf"/>
</dbReference>